<dbReference type="WBParaSite" id="HDID_0001022301-mRNA-1">
    <property type="protein sequence ID" value="HDID_0001022301-mRNA-1"/>
    <property type="gene ID" value="HDID_0001022301"/>
</dbReference>
<protein>
    <submittedName>
        <fullName evidence="1">Innexin</fullName>
    </submittedName>
</protein>
<sequence>LADEGLKHQVQRGVLRPVLYSKWLYLLLWLGKQVEPSVCTLTILSVLFYFTLQRWSTILLEYDLNIEYRKIAKFGQAECPSHLIYNQICTDKKTFTASLTTDVEAQFLLFDALRKLSITTSDIQDVTVNDSVLKNAMKFVRTEWLKSNQKSDLL</sequence>
<accession>A0A0R3SWY6</accession>
<evidence type="ECO:0000313" key="1">
    <source>
        <dbReference type="WBParaSite" id="HDID_0001022301-mRNA-1"/>
    </source>
</evidence>
<proteinExistence type="predicted"/>
<organism evidence="1">
    <name type="scientific">Hymenolepis diminuta</name>
    <name type="common">Rat tapeworm</name>
    <dbReference type="NCBI Taxonomy" id="6216"/>
    <lineage>
        <taxon>Eukaryota</taxon>
        <taxon>Metazoa</taxon>
        <taxon>Spiralia</taxon>
        <taxon>Lophotrochozoa</taxon>
        <taxon>Platyhelminthes</taxon>
        <taxon>Cestoda</taxon>
        <taxon>Eucestoda</taxon>
        <taxon>Cyclophyllidea</taxon>
        <taxon>Hymenolepididae</taxon>
        <taxon>Hymenolepis</taxon>
    </lineage>
</organism>
<reference evidence="1" key="1">
    <citation type="submission" date="2017-02" db="UniProtKB">
        <authorList>
            <consortium name="WormBaseParasite"/>
        </authorList>
    </citation>
    <scope>IDENTIFICATION</scope>
</reference>
<dbReference type="AlphaFoldDB" id="A0A0R3SWY6"/>
<name>A0A0R3SWY6_HYMDI</name>